<keyword evidence="1" id="KW-0472">Membrane</keyword>
<evidence type="ECO:0000313" key="4">
    <source>
        <dbReference type="Proteomes" id="UP000183403"/>
    </source>
</evidence>
<dbReference type="InterPro" id="IPR002048">
    <property type="entry name" value="EF_hand_dom"/>
</dbReference>
<dbReference type="Pfam" id="PF13202">
    <property type="entry name" value="EF-hand_5"/>
    <property type="match status" value="2"/>
</dbReference>
<evidence type="ECO:0000256" key="1">
    <source>
        <dbReference type="SAM" id="Phobius"/>
    </source>
</evidence>
<dbReference type="CDD" id="cd00051">
    <property type="entry name" value="EFh"/>
    <property type="match status" value="1"/>
</dbReference>
<dbReference type="Gene3D" id="1.10.238.10">
    <property type="entry name" value="EF-hand"/>
    <property type="match status" value="1"/>
</dbReference>
<reference evidence="3 4" key="1">
    <citation type="submission" date="2016-08" db="EMBL/GenBank/DDBJ databases">
        <title>New Insights into Marine Group III Euryarchaeota, from dark to light.</title>
        <authorList>
            <person name="Haro-Moreno J.M."/>
            <person name="Rodriguez-Valera F."/>
            <person name="Lopez-Garcia P."/>
            <person name="Moreira D."/>
            <person name="Martin-Cuadrado A.B."/>
        </authorList>
    </citation>
    <scope>NUCLEOTIDE SEQUENCE [LARGE SCALE GENOMIC DNA]</scope>
    <source>
        <strain evidence="3">CG-Epi6</strain>
    </source>
</reference>
<evidence type="ECO:0000259" key="2">
    <source>
        <dbReference type="PROSITE" id="PS50222"/>
    </source>
</evidence>
<dbReference type="PROSITE" id="PS00018">
    <property type="entry name" value="EF_HAND_1"/>
    <property type="match status" value="1"/>
</dbReference>
<evidence type="ECO:0000313" key="3">
    <source>
        <dbReference type="EMBL" id="OIR09638.1"/>
    </source>
</evidence>
<gene>
    <name evidence="3" type="ORF">BEU03_01450</name>
</gene>
<dbReference type="InterPro" id="IPR011992">
    <property type="entry name" value="EF-hand-dom_pair"/>
</dbReference>
<dbReference type="SMART" id="SM00054">
    <property type="entry name" value="EFh"/>
    <property type="match status" value="2"/>
</dbReference>
<comment type="caution">
    <text evidence="3">The sequence shown here is derived from an EMBL/GenBank/DDBJ whole genome shotgun (WGS) entry which is preliminary data.</text>
</comment>
<proteinExistence type="predicted"/>
<keyword evidence="1" id="KW-1133">Transmembrane helix</keyword>
<dbReference type="Proteomes" id="UP000183403">
    <property type="component" value="Unassembled WGS sequence"/>
</dbReference>
<dbReference type="SUPFAM" id="SSF47473">
    <property type="entry name" value="EF-hand"/>
    <property type="match status" value="1"/>
</dbReference>
<dbReference type="AlphaFoldDB" id="A0A1J5TBZ5"/>
<feature type="domain" description="EF-hand" evidence="2">
    <location>
        <begin position="124"/>
        <end position="159"/>
    </location>
</feature>
<sequence>MDNGKTKSEIPPVIIVGVIFFFMLRPQGGYLQRLDFLIFLIENGLLLENIFLFEVFTLLVLFPIFILLYIFRNPIGRAINRRIHSLIAKDLIEEFDKNSDGQLSKDEAKRFFDTILEDLDESTRNTFDSDSFFEKYDSDEDGKLNENELTSLILEVFAFCQEKTIEEDSINNWDRNKDPQQQTLKDFPVSIWDSNNDAQEIVDWYNHKSGEERSVNSLLKECNVSSFNSKGDARLLLAHAKELLKATKPIDTTLSDKVLPSRDEVVKLDKLYREGYLSKERYQRLKQDLSS</sequence>
<dbReference type="PROSITE" id="PS50222">
    <property type="entry name" value="EF_HAND_2"/>
    <property type="match status" value="2"/>
</dbReference>
<keyword evidence="1" id="KW-0812">Transmembrane</keyword>
<feature type="domain" description="EF-hand" evidence="2">
    <location>
        <begin position="83"/>
        <end position="118"/>
    </location>
</feature>
<feature type="transmembrane region" description="Helical" evidence="1">
    <location>
        <begin position="12"/>
        <end position="30"/>
    </location>
</feature>
<dbReference type="InterPro" id="IPR018247">
    <property type="entry name" value="EF_Hand_1_Ca_BS"/>
</dbReference>
<dbReference type="GO" id="GO:0005509">
    <property type="term" value="F:calcium ion binding"/>
    <property type="evidence" value="ECO:0007669"/>
    <property type="project" value="InterPro"/>
</dbReference>
<name>A0A1J5TBZ5_9ARCH</name>
<feature type="transmembrane region" description="Helical" evidence="1">
    <location>
        <begin position="50"/>
        <end position="71"/>
    </location>
</feature>
<dbReference type="EMBL" id="MIYV01000026">
    <property type="protein sequence ID" value="OIR09638.1"/>
    <property type="molecule type" value="Genomic_DNA"/>
</dbReference>
<organism evidence="3 4">
    <name type="scientific">Marine Group III euryarchaeote CG-Epi6</name>
    <dbReference type="NCBI Taxonomy" id="1889000"/>
    <lineage>
        <taxon>Archaea</taxon>
        <taxon>Methanobacteriati</taxon>
        <taxon>Thermoplasmatota</taxon>
        <taxon>Thermoplasmata</taxon>
        <taxon>Candidatus Thermoprofundales</taxon>
    </lineage>
</organism>
<protein>
    <recommendedName>
        <fullName evidence="2">EF-hand domain-containing protein</fullName>
    </recommendedName>
</protein>
<accession>A0A1J5TBZ5</accession>